<dbReference type="CDD" id="cd06171">
    <property type="entry name" value="Sigma70_r4"/>
    <property type="match status" value="1"/>
</dbReference>
<dbReference type="InterPro" id="IPR013325">
    <property type="entry name" value="RNA_pol_sigma_r2"/>
</dbReference>
<organism evidence="9 10">
    <name type="scientific">Knoellia subterranea KCTC 19937</name>
    <dbReference type="NCBI Taxonomy" id="1385521"/>
    <lineage>
        <taxon>Bacteria</taxon>
        <taxon>Bacillati</taxon>
        <taxon>Actinomycetota</taxon>
        <taxon>Actinomycetes</taxon>
        <taxon>Micrococcales</taxon>
        <taxon>Intrasporangiaceae</taxon>
        <taxon>Knoellia</taxon>
    </lineage>
</organism>
<dbReference type="GO" id="GO:0006352">
    <property type="term" value="P:DNA-templated transcription initiation"/>
    <property type="evidence" value="ECO:0007669"/>
    <property type="project" value="InterPro"/>
</dbReference>
<dbReference type="InterPro" id="IPR014325">
    <property type="entry name" value="RNA_pol_sigma-E_actinobac"/>
</dbReference>
<dbReference type="Pfam" id="PF04542">
    <property type="entry name" value="Sigma70_r2"/>
    <property type="match status" value="1"/>
</dbReference>
<evidence type="ECO:0000256" key="4">
    <source>
        <dbReference type="ARBA" id="ARBA00023125"/>
    </source>
</evidence>
<dbReference type="Proteomes" id="UP000030011">
    <property type="component" value="Unassembled WGS sequence"/>
</dbReference>
<keyword evidence="3" id="KW-0731">Sigma factor</keyword>
<evidence type="ECO:0000313" key="9">
    <source>
        <dbReference type="EMBL" id="KGN39409.1"/>
    </source>
</evidence>
<dbReference type="STRING" id="1385521.N803_02815"/>
<feature type="domain" description="RNA polymerase sigma-70 region 2" evidence="7">
    <location>
        <begin position="17"/>
        <end position="78"/>
    </location>
</feature>
<evidence type="ECO:0000259" key="7">
    <source>
        <dbReference type="Pfam" id="PF04542"/>
    </source>
</evidence>
<dbReference type="InterPro" id="IPR007627">
    <property type="entry name" value="RNA_pol_sigma70_r2"/>
</dbReference>
<evidence type="ECO:0000313" key="10">
    <source>
        <dbReference type="Proteomes" id="UP000030011"/>
    </source>
</evidence>
<dbReference type="InterPro" id="IPR036388">
    <property type="entry name" value="WH-like_DNA-bd_sf"/>
</dbReference>
<protein>
    <submittedName>
        <fullName evidence="9">RNA polymerase</fullName>
    </submittedName>
</protein>
<dbReference type="PANTHER" id="PTHR43133">
    <property type="entry name" value="RNA POLYMERASE ECF-TYPE SIGMA FACTO"/>
    <property type="match status" value="1"/>
</dbReference>
<evidence type="ECO:0000256" key="3">
    <source>
        <dbReference type="ARBA" id="ARBA00023082"/>
    </source>
</evidence>
<dbReference type="OrthoDB" id="3692620at2"/>
<evidence type="ECO:0000256" key="1">
    <source>
        <dbReference type="ARBA" id="ARBA00010641"/>
    </source>
</evidence>
<feature type="domain" description="RNA polymerase sigma factor 70 region 4 type 2" evidence="8">
    <location>
        <begin position="100"/>
        <end position="151"/>
    </location>
</feature>
<dbReference type="InterPro" id="IPR039425">
    <property type="entry name" value="RNA_pol_sigma-70-like"/>
</dbReference>
<keyword evidence="4" id="KW-0238">DNA-binding</keyword>
<accession>A0A0A0JRT8</accession>
<dbReference type="GO" id="GO:0016987">
    <property type="term" value="F:sigma factor activity"/>
    <property type="evidence" value="ECO:0007669"/>
    <property type="project" value="UniProtKB-KW"/>
</dbReference>
<dbReference type="InterPro" id="IPR014284">
    <property type="entry name" value="RNA_pol_sigma-70_dom"/>
</dbReference>
<dbReference type="GO" id="GO:0003677">
    <property type="term" value="F:DNA binding"/>
    <property type="evidence" value="ECO:0007669"/>
    <property type="project" value="UniProtKB-KW"/>
</dbReference>
<proteinExistence type="inferred from homology"/>
<name>A0A0A0JRT8_9MICO</name>
<dbReference type="Gene3D" id="1.10.10.10">
    <property type="entry name" value="Winged helix-like DNA-binding domain superfamily/Winged helix DNA-binding domain"/>
    <property type="match status" value="1"/>
</dbReference>
<dbReference type="InterPro" id="IPR013324">
    <property type="entry name" value="RNA_pol_sigma_r3/r4-like"/>
</dbReference>
<feature type="region of interest" description="Disordered" evidence="6">
    <location>
        <begin position="75"/>
        <end position="96"/>
    </location>
</feature>
<sequence>MAGKHDDEFTAFATGAAPRLLRTAWMICGNPTDAEDLVQSAMVKVYLRWGRLRTREPLAYARRCILNDNIDTHRRRKRESPVGDFPEREHLDSEPEDTARLVSLLGQLPPRERQVVVLRHYVGLPESEVADLLDVSVGTVKSSGSRGLARLREALTAQDLKEGHHA</sequence>
<evidence type="ECO:0000259" key="8">
    <source>
        <dbReference type="Pfam" id="PF08281"/>
    </source>
</evidence>
<keyword evidence="2" id="KW-0805">Transcription regulation</keyword>
<keyword evidence="10" id="KW-1185">Reference proteome</keyword>
<comment type="similarity">
    <text evidence="1">Belongs to the sigma-70 factor family. ECF subfamily.</text>
</comment>
<dbReference type="SUPFAM" id="SSF88946">
    <property type="entry name" value="Sigma2 domain of RNA polymerase sigma factors"/>
    <property type="match status" value="1"/>
</dbReference>
<evidence type="ECO:0000256" key="6">
    <source>
        <dbReference type="SAM" id="MobiDB-lite"/>
    </source>
</evidence>
<dbReference type="EMBL" id="AVPK01000001">
    <property type="protein sequence ID" value="KGN39409.1"/>
    <property type="molecule type" value="Genomic_DNA"/>
</dbReference>
<dbReference type="AlphaFoldDB" id="A0A0A0JRT8"/>
<feature type="compositionally biased region" description="Basic and acidic residues" evidence="6">
    <location>
        <begin position="79"/>
        <end position="96"/>
    </location>
</feature>
<dbReference type="Gene3D" id="1.10.1740.10">
    <property type="match status" value="1"/>
</dbReference>
<comment type="caution">
    <text evidence="9">The sequence shown here is derived from an EMBL/GenBank/DDBJ whole genome shotgun (WGS) entry which is preliminary data.</text>
</comment>
<dbReference type="NCBIfam" id="TIGR02937">
    <property type="entry name" value="sigma70-ECF"/>
    <property type="match status" value="1"/>
</dbReference>
<evidence type="ECO:0000256" key="5">
    <source>
        <dbReference type="ARBA" id="ARBA00023163"/>
    </source>
</evidence>
<dbReference type="InterPro" id="IPR013249">
    <property type="entry name" value="RNA_pol_sigma70_r4_t2"/>
</dbReference>
<dbReference type="PANTHER" id="PTHR43133:SF50">
    <property type="entry name" value="ECF RNA POLYMERASE SIGMA FACTOR SIGM"/>
    <property type="match status" value="1"/>
</dbReference>
<dbReference type="Pfam" id="PF08281">
    <property type="entry name" value="Sigma70_r4_2"/>
    <property type="match status" value="1"/>
</dbReference>
<dbReference type="eggNOG" id="COG1595">
    <property type="taxonomic scope" value="Bacteria"/>
</dbReference>
<reference evidence="9 10" key="1">
    <citation type="submission" date="2013-08" db="EMBL/GenBank/DDBJ databases">
        <title>The genome sequence of Knoellia subterranea.</title>
        <authorList>
            <person name="Zhu W."/>
            <person name="Wang G."/>
        </authorList>
    </citation>
    <scope>NUCLEOTIDE SEQUENCE [LARGE SCALE GENOMIC DNA]</scope>
    <source>
        <strain evidence="9 10">KCTC 19937</strain>
    </source>
</reference>
<gene>
    <name evidence="9" type="ORF">N803_02815</name>
</gene>
<dbReference type="SUPFAM" id="SSF88659">
    <property type="entry name" value="Sigma3 and sigma4 domains of RNA polymerase sigma factors"/>
    <property type="match status" value="1"/>
</dbReference>
<keyword evidence="5" id="KW-0804">Transcription</keyword>
<evidence type="ECO:0000256" key="2">
    <source>
        <dbReference type="ARBA" id="ARBA00023015"/>
    </source>
</evidence>
<dbReference type="NCBIfam" id="TIGR02983">
    <property type="entry name" value="SigE-fam_strep"/>
    <property type="match status" value="1"/>
</dbReference>
<dbReference type="RefSeq" id="WP_035902378.1">
    <property type="nucleotide sequence ID" value="NZ_AVPK01000001.1"/>
</dbReference>